<dbReference type="Pfam" id="PF00480">
    <property type="entry name" value="ROK"/>
    <property type="match status" value="1"/>
</dbReference>
<dbReference type="SUPFAM" id="SSF53067">
    <property type="entry name" value="Actin-like ATPase domain"/>
    <property type="match status" value="1"/>
</dbReference>
<dbReference type="Proteomes" id="UP000294257">
    <property type="component" value="Unassembled WGS sequence"/>
</dbReference>
<dbReference type="InterPro" id="IPR043129">
    <property type="entry name" value="ATPase_NBD"/>
</dbReference>
<evidence type="ECO:0000313" key="2">
    <source>
        <dbReference type="EMBL" id="RZS44838.1"/>
    </source>
</evidence>
<dbReference type="PANTHER" id="PTHR18964:SF149">
    <property type="entry name" value="BIFUNCTIONAL UDP-N-ACETYLGLUCOSAMINE 2-EPIMERASE_N-ACETYLMANNOSAMINE KINASE"/>
    <property type="match status" value="1"/>
</dbReference>
<organism evidence="2 3">
    <name type="scientific">Herbihabitans rhizosphaerae</name>
    <dbReference type="NCBI Taxonomy" id="1872711"/>
    <lineage>
        <taxon>Bacteria</taxon>
        <taxon>Bacillati</taxon>
        <taxon>Actinomycetota</taxon>
        <taxon>Actinomycetes</taxon>
        <taxon>Pseudonocardiales</taxon>
        <taxon>Pseudonocardiaceae</taxon>
        <taxon>Herbihabitans</taxon>
    </lineage>
</organism>
<reference evidence="2 3" key="1">
    <citation type="submission" date="2019-02" db="EMBL/GenBank/DDBJ databases">
        <title>Genomic Encyclopedia of Type Strains, Phase IV (KMG-IV): sequencing the most valuable type-strain genomes for metagenomic binning, comparative biology and taxonomic classification.</title>
        <authorList>
            <person name="Goeker M."/>
        </authorList>
    </citation>
    <scope>NUCLEOTIDE SEQUENCE [LARGE SCALE GENOMIC DNA]</scope>
    <source>
        <strain evidence="2 3">DSM 101727</strain>
    </source>
</reference>
<gene>
    <name evidence="2" type="ORF">EV193_101718</name>
</gene>
<dbReference type="AlphaFoldDB" id="A0A4Q7L5B3"/>
<dbReference type="RefSeq" id="WP_242613110.1">
    <property type="nucleotide sequence ID" value="NZ_SGWQ01000001.1"/>
</dbReference>
<name>A0A4Q7L5B3_9PSEU</name>
<keyword evidence="3" id="KW-1185">Reference proteome</keyword>
<dbReference type="GO" id="GO:0016301">
    <property type="term" value="F:kinase activity"/>
    <property type="evidence" value="ECO:0007669"/>
    <property type="project" value="UniProtKB-KW"/>
</dbReference>
<protein>
    <submittedName>
        <fullName evidence="2">Glucokinase</fullName>
    </submittedName>
</protein>
<dbReference type="PANTHER" id="PTHR18964">
    <property type="entry name" value="ROK (REPRESSOR, ORF, KINASE) FAMILY"/>
    <property type="match status" value="1"/>
</dbReference>
<keyword evidence="2" id="KW-0418">Kinase</keyword>
<evidence type="ECO:0000256" key="1">
    <source>
        <dbReference type="ARBA" id="ARBA00006479"/>
    </source>
</evidence>
<dbReference type="Gene3D" id="3.30.420.40">
    <property type="match status" value="2"/>
</dbReference>
<evidence type="ECO:0000313" key="3">
    <source>
        <dbReference type="Proteomes" id="UP000294257"/>
    </source>
</evidence>
<comment type="similarity">
    <text evidence="1">Belongs to the ROK (NagC/XylR) family.</text>
</comment>
<sequence length="311" mass="32332">MANLDRVVAVDLGGTGLKAALVDRELRTSNVVRTPTERRGGIARPDQVVDVVAQLQAVGDQQGFRVRAAGLAVPGIVDDDLGLVRFSANLGWRNLAVRELVAASTHLPVAVGHDVRIGGLAEFRVGAAKEARNVLFVPIGTGIASAIFLDGQPFVAGGYAGEIGHIVVEPGGPKCGCGNRGCLETIASAAAVARRYNARSGSRVTGAIDVVERMADDSDARAVWAEAIEALAYALVIAITVLGPEVVVIGGGLAESGDVLLAPLRETLLKRLTFQRRPDVVLAALGDRAGYMGAGLLGWEQVGVTPKGVRR</sequence>
<comment type="caution">
    <text evidence="2">The sequence shown here is derived from an EMBL/GenBank/DDBJ whole genome shotgun (WGS) entry which is preliminary data.</text>
</comment>
<accession>A0A4Q7L5B3</accession>
<dbReference type="EMBL" id="SGWQ01000001">
    <property type="protein sequence ID" value="RZS44838.1"/>
    <property type="molecule type" value="Genomic_DNA"/>
</dbReference>
<dbReference type="InterPro" id="IPR000600">
    <property type="entry name" value="ROK"/>
</dbReference>
<keyword evidence="2" id="KW-0808">Transferase</keyword>
<proteinExistence type="inferred from homology"/>